<dbReference type="AlphaFoldDB" id="A0A5J4RKH2"/>
<comment type="caution">
    <text evidence="1">The sequence shown here is derived from an EMBL/GenBank/DDBJ whole genome shotgun (WGS) entry which is preliminary data.</text>
</comment>
<sequence length="191" mass="22613">MKKTAISFNFLLFSLLLHGIPFLNNDNSIKKIVYHQSLSFISDRTKNTSIYVNYLELHPQIGQYVIKRSNYVFWAPLDDFYMSSIDTISTGTIIEKNDTLLCIDSIKGTIRFKKFDDRLLVLNEIHYYKENEILYLNRIEGKHSMHLFWKNNEKESCVIHEEEGSRTIFYENGLPKDTTFTRYEDMKTIID</sequence>
<name>A0A5J4RKH2_9ZZZZ</name>
<accession>A0A5J4RKH2</accession>
<protein>
    <submittedName>
        <fullName evidence="1">Uncharacterized protein</fullName>
    </submittedName>
</protein>
<dbReference type="EMBL" id="SNRY01001041">
    <property type="protein sequence ID" value="KAA6334044.1"/>
    <property type="molecule type" value="Genomic_DNA"/>
</dbReference>
<gene>
    <name evidence="1" type="ORF">EZS27_017607</name>
</gene>
<evidence type="ECO:0000313" key="1">
    <source>
        <dbReference type="EMBL" id="KAA6334044.1"/>
    </source>
</evidence>
<proteinExistence type="predicted"/>
<reference evidence="1" key="1">
    <citation type="submission" date="2019-03" db="EMBL/GenBank/DDBJ databases">
        <title>Single cell metagenomics reveals metabolic interactions within the superorganism composed of flagellate Streblomastix strix and complex community of Bacteroidetes bacteria on its surface.</title>
        <authorList>
            <person name="Treitli S.C."/>
            <person name="Kolisko M."/>
            <person name="Husnik F."/>
            <person name="Keeling P."/>
            <person name="Hampl V."/>
        </authorList>
    </citation>
    <scope>NUCLEOTIDE SEQUENCE</scope>
    <source>
        <strain evidence="1">STM</strain>
    </source>
</reference>
<organism evidence="1">
    <name type="scientific">termite gut metagenome</name>
    <dbReference type="NCBI Taxonomy" id="433724"/>
    <lineage>
        <taxon>unclassified sequences</taxon>
        <taxon>metagenomes</taxon>
        <taxon>organismal metagenomes</taxon>
    </lineage>
</organism>